<dbReference type="GO" id="GO:0055085">
    <property type="term" value="P:transmembrane transport"/>
    <property type="evidence" value="ECO:0007669"/>
    <property type="project" value="InterPro"/>
</dbReference>
<dbReference type="Proteomes" id="UP000589520">
    <property type="component" value="Unassembled WGS sequence"/>
</dbReference>
<proteinExistence type="predicted"/>
<reference evidence="2 3" key="1">
    <citation type="submission" date="2020-07" db="EMBL/GenBank/DDBJ databases">
        <title>Genomic Encyclopedia of Type Strains, Phase IV (KMG-V): Genome sequencing to study the core and pangenomes of soil and plant-associated prokaryotes.</title>
        <authorList>
            <person name="Whitman W."/>
        </authorList>
    </citation>
    <scope>NUCLEOTIDE SEQUENCE [LARGE SCALE GENOMIC DNA]</scope>
    <source>
        <strain evidence="2 3">X4EP2</strain>
    </source>
</reference>
<evidence type="ECO:0000313" key="3">
    <source>
        <dbReference type="Proteomes" id="UP000589520"/>
    </source>
</evidence>
<dbReference type="Pfam" id="PF03544">
    <property type="entry name" value="TonB_C"/>
    <property type="match status" value="1"/>
</dbReference>
<sequence length="266" mass="28918">MLVLTLASPLALHAQSTEADLQSRLIGKPLYLRGSWREDKLHFDGSGKLLGTSDLRSFTLCGVDVTKVHLKNDKLLLDAKRVGLELKETMPKRVVLQVGTFHHLHDEDMQITIDLPQGGDYGAALDAIFADGLADLTPSLPTYWQPYAHKTFLPANTLAPTAQITPSTQQPPKKVGGAFEPPQLLKSADPIFSDAAHNLKYPAVILIGLIVEADGSASNLSLEKPAGLGLDEQALYAVRKYTFKPATENSVPVRVSLTIAVNFQIY</sequence>
<protein>
    <submittedName>
        <fullName evidence="2">TonB family protein</fullName>
    </submittedName>
</protein>
<dbReference type="EMBL" id="JACCCW010000001">
    <property type="protein sequence ID" value="NYF78253.1"/>
    <property type="molecule type" value="Genomic_DNA"/>
</dbReference>
<dbReference type="RefSeq" id="WP_179487516.1">
    <property type="nucleotide sequence ID" value="NZ_JACCCW010000001.1"/>
</dbReference>
<dbReference type="SUPFAM" id="SSF74653">
    <property type="entry name" value="TolA/TonB C-terminal domain"/>
    <property type="match status" value="1"/>
</dbReference>
<dbReference type="Gene3D" id="3.30.1150.10">
    <property type="match status" value="1"/>
</dbReference>
<organism evidence="2 3">
    <name type="scientific">Granulicella arctica</name>
    <dbReference type="NCBI Taxonomy" id="940613"/>
    <lineage>
        <taxon>Bacteria</taxon>
        <taxon>Pseudomonadati</taxon>
        <taxon>Acidobacteriota</taxon>
        <taxon>Terriglobia</taxon>
        <taxon>Terriglobales</taxon>
        <taxon>Acidobacteriaceae</taxon>
        <taxon>Granulicella</taxon>
    </lineage>
</organism>
<dbReference type="PROSITE" id="PS52015">
    <property type="entry name" value="TONB_CTD"/>
    <property type="match status" value="1"/>
</dbReference>
<name>A0A7Y9TRJ3_9BACT</name>
<evidence type="ECO:0000259" key="1">
    <source>
        <dbReference type="PROSITE" id="PS52015"/>
    </source>
</evidence>
<comment type="caution">
    <text evidence="2">The sequence shown here is derived from an EMBL/GenBank/DDBJ whole genome shotgun (WGS) entry which is preliminary data.</text>
</comment>
<gene>
    <name evidence="2" type="ORF">HDF17_000540</name>
</gene>
<accession>A0A7Y9TRJ3</accession>
<dbReference type="AlphaFoldDB" id="A0A7Y9TRJ3"/>
<dbReference type="InterPro" id="IPR037682">
    <property type="entry name" value="TonB_C"/>
</dbReference>
<keyword evidence="3" id="KW-1185">Reference proteome</keyword>
<feature type="domain" description="TonB C-terminal" evidence="1">
    <location>
        <begin position="177"/>
        <end position="266"/>
    </location>
</feature>
<evidence type="ECO:0000313" key="2">
    <source>
        <dbReference type="EMBL" id="NYF78253.1"/>
    </source>
</evidence>